<dbReference type="AlphaFoldDB" id="A0A0F9P7E5"/>
<proteinExistence type="predicted"/>
<name>A0A0F9P7E5_9ZZZZ</name>
<comment type="caution">
    <text evidence="1">The sequence shown here is derived from an EMBL/GenBank/DDBJ whole genome shotgun (WGS) entry which is preliminary data.</text>
</comment>
<organism evidence="1">
    <name type="scientific">marine sediment metagenome</name>
    <dbReference type="NCBI Taxonomy" id="412755"/>
    <lineage>
        <taxon>unclassified sequences</taxon>
        <taxon>metagenomes</taxon>
        <taxon>ecological metagenomes</taxon>
    </lineage>
</organism>
<dbReference type="EMBL" id="LAZR01006830">
    <property type="protein sequence ID" value="KKM89337.1"/>
    <property type="molecule type" value="Genomic_DNA"/>
</dbReference>
<evidence type="ECO:0000313" key="1">
    <source>
        <dbReference type="EMBL" id="KKM89337.1"/>
    </source>
</evidence>
<gene>
    <name evidence="1" type="ORF">LCGC14_1249560</name>
</gene>
<protein>
    <submittedName>
        <fullName evidence="1">Uncharacterized protein</fullName>
    </submittedName>
</protein>
<sequence>MILLRVLRQLSIDLNYGWDGAQWERLTTDASGALDVNETGAALTALELIDDPVAVLGTATYLEATTSGMIIGAVRNDALATLASVDNEIAPLQVDANGSLYVTGGGGGTEYTVNVTVPADPIGTTTIMERDDIITALTEVETDWTNMRASAEGALWVQDFNSDAILTAVELIDDAIFVDDTATHSTGSTKGMGIMAVAVPTDAAIAANDIGMPAMSLDRRLHVDADITASVALDVSAATVTVDTEMATAAAATDNFANPTTGGVLGFGMLWDGATWDRMKGDATDGVLVNLGANNDVSFTASTLNGEVAVRATTAEVAVDATMNVDEADTGATTSFCVGFDASASVPIKAELQEVTDGVGTAKVTLFAQAGEPIHWRAPHRDYFETLFTANAGFDGWRVVVTNKDSSDAADLYGTIYTENS</sequence>
<reference evidence="1" key="1">
    <citation type="journal article" date="2015" name="Nature">
        <title>Complex archaea that bridge the gap between prokaryotes and eukaryotes.</title>
        <authorList>
            <person name="Spang A."/>
            <person name="Saw J.H."/>
            <person name="Jorgensen S.L."/>
            <person name="Zaremba-Niedzwiedzka K."/>
            <person name="Martijn J."/>
            <person name="Lind A.E."/>
            <person name="van Eijk R."/>
            <person name="Schleper C."/>
            <person name="Guy L."/>
            <person name="Ettema T.J."/>
        </authorList>
    </citation>
    <scope>NUCLEOTIDE SEQUENCE</scope>
</reference>
<accession>A0A0F9P7E5</accession>